<dbReference type="GO" id="GO:0004497">
    <property type="term" value="F:monooxygenase activity"/>
    <property type="evidence" value="ECO:0007669"/>
    <property type="project" value="InterPro"/>
</dbReference>
<dbReference type="Proteomes" id="UP000290637">
    <property type="component" value="Chromosome"/>
</dbReference>
<name>A0A4P6L2C4_9BURK</name>
<proteinExistence type="predicted"/>
<organism evidence="1 2">
    <name type="scientific">Pseudoduganella lutea</name>
    <dbReference type="NCBI Taxonomy" id="321985"/>
    <lineage>
        <taxon>Bacteria</taxon>
        <taxon>Pseudomonadati</taxon>
        <taxon>Pseudomonadota</taxon>
        <taxon>Betaproteobacteria</taxon>
        <taxon>Burkholderiales</taxon>
        <taxon>Oxalobacteraceae</taxon>
        <taxon>Telluria group</taxon>
        <taxon>Pseudoduganella</taxon>
    </lineage>
</organism>
<accession>A0A4P6L2C4</accession>
<evidence type="ECO:0000313" key="2">
    <source>
        <dbReference type="Proteomes" id="UP000290637"/>
    </source>
</evidence>
<dbReference type="GO" id="GO:0020037">
    <property type="term" value="F:heme binding"/>
    <property type="evidence" value="ECO:0007669"/>
    <property type="project" value="InterPro"/>
</dbReference>
<dbReference type="Gene3D" id="1.10.630.10">
    <property type="entry name" value="Cytochrome P450"/>
    <property type="match status" value="1"/>
</dbReference>
<gene>
    <name evidence="1" type="ORF">EWM63_23060</name>
</gene>
<dbReference type="RefSeq" id="WP_130188624.1">
    <property type="nucleotide sequence ID" value="NZ_CP035913.1"/>
</dbReference>
<dbReference type="OrthoDB" id="4168525at2"/>
<keyword evidence="2" id="KW-1185">Reference proteome</keyword>
<dbReference type="EMBL" id="CP035913">
    <property type="protein sequence ID" value="QBE65514.1"/>
    <property type="molecule type" value="Genomic_DNA"/>
</dbReference>
<protein>
    <submittedName>
        <fullName evidence="1">Uncharacterized protein</fullName>
    </submittedName>
</protein>
<dbReference type="InterPro" id="IPR036396">
    <property type="entry name" value="Cyt_P450_sf"/>
</dbReference>
<sequence length="59" mass="6671">MRLQATLFGRGGMHGLDDKAHAVRKAMFIDLMAPARIERLGELFKEAWRAAASRWGTTR</sequence>
<dbReference type="GO" id="GO:0016705">
    <property type="term" value="F:oxidoreductase activity, acting on paired donors, with incorporation or reduction of molecular oxygen"/>
    <property type="evidence" value="ECO:0007669"/>
    <property type="project" value="InterPro"/>
</dbReference>
<evidence type="ECO:0000313" key="1">
    <source>
        <dbReference type="EMBL" id="QBE65514.1"/>
    </source>
</evidence>
<dbReference type="KEGG" id="plue:EWM63_23060"/>
<dbReference type="AlphaFoldDB" id="A0A4P6L2C4"/>
<reference evidence="1 2" key="1">
    <citation type="submission" date="2019-02" db="EMBL/GenBank/DDBJ databases">
        <title>Draft Genome Sequences of Six Type Strains of the Genus Massilia.</title>
        <authorList>
            <person name="Miess H."/>
            <person name="Frediansyhah A."/>
            <person name="Gross H."/>
        </authorList>
    </citation>
    <scope>NUCLEOTIDE SEQUENCE [LARGE SCALE GENOMIC DNA]</scope>
    <source>
        <strain evidence="1 2">DSM 17473</strain>
    </source>
</reference>
<dbReference type="GO" id="GO:0005506">
    <property type="term" value="F:iron ion binding"/>
    <property type="evidence" value="ECO:0007669"/>
    <property type="project" value="InterPro"/>
</dbReference>